<protein>
    <submittedName>
        <fullName evidence="3">Uncharacterized protein</fullName>
    </submittedName>
</protein>
<keyword evidence="3" id="KW-0496">Mitochondrion</keyword>
<reference evidence="3" key="1">
    <citation type="journal article" date="2015" name="Genome Biol. Evol.">
        <title>Organellar Genomes of White Spruce (Picea glauca): Assembly and Annotation.</title>
        <authorList>
            <person name="Jackman S.D."/>
            <person name="Warren R.L."/>
            <person name="Gibb E.A."/>
            <person name="Vandervalk B.P."/>
            <person name="Mohamadi H."/>
            <person name="Chu J."/>
            <person name="Raymond A."/>
            <person name="Pleasance S."/>
            <person name="Coope R."/>
            <person name="Wildung M.R."/>
            <person name="Ritland C.E."/>
            <person name="Bousquet J."/>
            <person name="Jones S.J."/>
            <person name="Bohlmann J."/>
            <person name="Birol I."/>
        </authorList>
    </citation>
    <scope>NUCLEOTIDE SEQUENCE [LARGE SCALE GENOMIC DNA]</scope>
    <source>
        <tissue evidence="3">Flushing bud</tissue>
    </source>
</reference>
<accession>A0A101LV49</accession>
<sequence>MGMEKLDQDQLVLKLNLLRGIDLRDLERAMERGNLRLPLS</sequence>
<dbReference type="EMBL" id="LKAM01000015">
    <property type="protein sequence ID" value="KUM45917.1"/>
    <property type="molecule type" value="Genomic_DNA"/>
</dbReference>
<dbReference type="EMBL" id="LKAM01000023">
    <property type="protein sequence ID" value="KUM45217.1"/>
    <property type="molecule type" value="Genomic_DNA"/>
</dbReference>
<dbReference type="EMBL" id="LKAM01000023">
    <property type="protein sequence ID" value="KUM45203.1"/>
    <property type="molecule type" value="Genomic_DNA"/>
</dbReference>
<proteinExistence type="predicted"/>
<comment type="caution">
    <text evidence="3">The sequence shown here is derived from an EMBL/GenBank/DDBJ whole genome shotgun (WGS) entry which is preliminary data.</text>
</comment>
<gene>
    <name evidence="3" type="ORF">ABT39_MTgene2271</name>
    <name evidence="1" type="ORF">ABT39_MTgene3526</name>
    <name evidence="2" type="ORF">ABT39_MTgene3540</name>
</gene>
<evidence type="ECO:0000313" key="3">
    <source>
        <dbReference type="EMBL" id="KUM45917.1"/>
    </source>
</evidence>
<name>A0A101LV49_PICGL</name>
<evidence type="ECO:0000313" key="2">
    <source>
        <dbReference type="EMBL" id="KUM45217.1"/>
    </source>
</evidence>
<geneLocation type="mitochondrion" evidence="3"/>
<organism evidence="3">
    <name type="scientific">Picea glauca</name>
    <name type="common">White spruce</name>
    <name type="synonym">Pinus glauca</name>
    <dbReference type="NCBI Taxonomy" id="3330"/>
    <lineage>
        <taxon>Eukaryota</taxon>
        <taxon>Viridiplantae</taxon>
        <taxon>Streptophyta</taxon>
        <taxon>Embryophyta</taxon>
        <taxon>Tracheophyta</taxon>
        <taxon>Spermatophyta</taxon>
        <taxon>Pinopsida</taxon>
        <taxon>Pinidae</taxon>
        <taxon>Conifers I</taxon>
        <taxon>Pinales</taxon>
        <taxon>Pinaceae</taxon>
        <taxon>Picea</taxon>
    </lineage>
</organism>
<dbReference type="AlphaFoldDB" id="A0A101LV49"/>
<evidence type="ECO:0000313" key="1">
    <source>
        <dbReference type="EMBL" id="KUM45203.1"/>
    </source>
</evidence>